<evidence type="ECO:0000313" key="1">
    <source>
        <dbReference type="EMBL" id="KAB8296059.1"/>
    </source>
</evidence>
<protein>
    <submittedName>
        <fullName evidence="1">Uncharacterized protein</fullName>
    </submittedName>
</protein>
<gene>
    <name evidence="1" type="ORF">EYC80_008866</name>
</gene>
<reference evidence="1 2" key="1">
    <citation type="submission" date="2019-06" db="EMBL/GenBank/DDBJ databases">
        <title>Genome Sequence of the Brown Rot Fungal Pathogen Monilinia laxa.</title>
        <authorList>
            <person name="De Miccolis Angelini R.M."/>
            <person name="Landi L."/>
            <person name="Abate D."/>
            <person name="Pollastro S."/>
            <person name="Romanazzi G."/>
            <person name="Faretra F."/>
        </authorList>
    </citation>
    <scope>NUCLEOTIDE SEQUENCE [LARGE SCALE GENOMIC DNA]</scope>
    <source>
        <strain evidence="1 2">Mlax316</strain>
    </source>
</reference>
<evidence type="ECO:0000313" key="2">
    <source>
        <dbReference type="Proteomes" id="UP000326757"/>
    </source>
</evidence>
<sequence length="84" mass="9509">MLYHAINHKAPKMISRSYPASSMHFDSVAICQLTRITLIRSDLDQQRQTLPVPIIPISFPCPSSIPPSHLTLYLIPKQIKQSKV</sequence>
<comment type="caution">
    <text evidence="1">The sequence shown here is derived from an EMBL/GenBank/DDBJ whole genome shotgun (WGS) entry which is preliminary data.</text>
</comment>
<dbReference type="Proteomes" id="UP000326757">
    <property type="component" value="Unassembled WGS sequence"/>
</dbReference>
<proteinExistence type="predicted"/>
<dbReference type="EMBL" id="VIGI01000009">
    <property type="protein sequence ID" value="KAB8296059.1"/>
    <property type="molecule type" value="Genomic_DNA"/>
</dbReference>
<dbReference type="AlphaFoldDB" id="A0A5N6K240"/>
<name>A0A5N6K240_MONLA</name>
<keyword evidence="2" id="KW-1185">Reference proteome</keyword>
<accession>A0A5N6K240</accession>
<organism evidence="1 2">
    <name type="scientific">Monilinia laxa</name>
    <name type="common">Brown rot fungus</name>
    <name type="synonym">Sclerotinia laxa</name>
    <dbReference type="NCBI Taxonomy" id="61186"/>
    <lineage>
        <taxon>Eukaryota</taxon>
        <taxon>Fungi</taxon>
        <taxon>Dikarya</taxon>
        <taxon>Ascomycota</taxon>
        <taxon>Pezizomycotina</taxon>
        <taxon>Leotiomycetes</taxon>
        <taxon>Helotiales</taxon>
        <taxon>Sclerotiniaceae</taxon>
        <taxon>Monilinia</taxon>
    </lineage>
</organism>